<reference evidence="1 2" key="1">
    <citation type="submission" date="2017-10" db="EMBL/GenBank/DDBJ databases">
        <authorList>
            <person name="Regsiter A."/>
            <person name="William W."/>
        </authorList>
    </citation>
    <scope>NUCLEOTIDE SEQUENCE [LARGE SCALE GENOMIC DNA]</scope>
    <source>
        <strain evidence="1 2">CFBP6991</strain>
    </source>
</reference>
<proteinExistence type="predicted"/>
<protein>
    <submittedName>
        <fullName evidence="1">Uncharacterized protein</fullName>
    </submittedName>
</protein>
<dbReference type="EMBL" id="OCZC01000061">
    <property type="protein sequence ID" value="SOO24217.1"/>
    <property type="molecule type" value="Genomic_DNA"/>
</dbReference>
<gene>
    <name evidence="1" type="ORF">XFF6991_340016</name>
</gene>
<organism evidence="1 2">
    <name type="scientific">Xanthomonas campestris pv. phaseoli</name>
    <dbReference type="NCBI Taxonomy" id="317013"/>
    <lineage>
        <taxon>Bacteria</taxon>
        <taxon>Pseudomonadati</taxon>
        <taxon>Pseudomonadota</taxon>
        <taxon>Gammaproteobacteria</taxon>
        <taxon>Lysobacterales</taxon>
        <taxon>Lysobacteraceae</taxon>
        <taxon>Xanthomonas</taxon>
    </lineage>
</organism>
<sequence length="73" mass="7978">MFAPRDAYLLMSTHDHSHRAANVVVTRAQIASSIPACIRPPVSKAPRHICARTGTGIHYRTPQRHCSYLAAAA</sequence>
<evidence type="ECO:0000313" key="2">
    <source>
        <dbReference type="Proteomes" id="UP000234345"/>
    </source>
</evidence>
<dbReference type="AlphaFoldDB" id="A0A7Z7IZ05"/>
<name>A0A7Z7IZ05_XANCH</name>
<dbReference type="Proteomes" id="UP000234345">
    <property type="component" value="Unassembled WGS sequence"/>
</dbReference>
<comment type="caution">
    <text evidence="1">The sequence shown here is derived from an EMBL/GenBank/DDBJ whole genome shotgun (WGS) entry which is preliminary data.</text>
</comment>
<accession>A0A7Z7IZ05</accession>
<evidence type="ECO:0000313" key="1">
    <source>
        <dbReference type="EMBL" id="SOO24217.1"/>
    </source>
</evidence>